<name>A0AC35FZ18_9BILA</name>
<dbReference type="WBParaSite" id="PS1159_v2.g22099.t1">
    <property type="protein sequence ID" value="PS1159_v2.g22099.t1"/>
    <property type="gene ID" value="PS1159_v2.g22099"/>
</dbReference>
<evidence type="ECO:0000313" key="1">
    <source>
        <dbReference type="Proteomes" id="UP000887580"/>
    </source>
</evidence>
<accession>A0AC35FZ18</accession>
<reference evidence="2" key="1">
    <citation type="submission" date="2022-11" db="UniProtKB">
        <authorList>
            <consortium name="WormBaseParasite"/>
        </authorList>
    </citation>
    <scope>IDENTIFICATION</scope>
</reference>
<proteinExistence type="predicted"/>
<dbReference type="Proteomes" id="UP000887580">
    <property type="component" value="Unplaced"/>
</dbReference>
<protein>
    <submittedName>
        <fullName evidence="2">Uncharacterized protein</fullName>
    </submittedName>
</protein>
<evidence type="ECO:0000313" key="2">
    <source>
        <dbReference type="WBParaSite" id="PS1159_v2.g22099.t1"/>
    </source>
</evidence>
<sequence length="279" mass="30247">MSSDLNDFFAKKATKTKKKKGVNVGTLGQKLDRNVQLEEERERKESHEIGNDDVNDGQGDADSEWIDPSAQEQTTNLEELGIKDMASSAYAEDEESDHEKVEAEPVRTWGSATKKVEDVSNTEEPAAVVPASTKYRPPASRTGGSSRLGSHGMKVDINNDEAFPTLAAAAIKVKEEKAKTEEMKTAKAEGWHQVQGGAKAVPNTGPSPLPQSNSFAPRTSVNQPPPNSIFSKTSSNAYRPPAARGESNIVASNPRSTPPVQEQKPEEKKPGKYVPPNKR</sequence>
<organism evidence="1 2">
    <name type="scientific">Panagrolaimus sp. PS1159</name>
    <dbReference type="NCBI Taxonomy" id="55785"/>
    <lineage>
        <taxon>Eukaryota</taxon>
        <taxon>Metazoa</taxon>
        <taxon>Ecdysozoa</taxon>
        <taxon>Nematoda</taxon>
        <taxon>Chromadorea</taxon>
        <taxon>Rhabditida</taxon>
        <taxon>Tylenchina</taxon>
        <taxon>Panagrolaimomorpha</taxon>
        <taxon>Panagrolaimoidea</taxon>
        <taxon>Panagrolaimidae</taxon>
        <taxon>Panagrolaimus</taxon>
    </lineage>
</organism>